<keyword evidence="7" id="KW-1185">Reference proteome</keyword>
<dbReference type="OrthoDB" id="9778912at2"/>
<name>U2KNX5_9FIRM</name>
<keyword evidence="5" id="KW-0560">Oxidoreductase</keyword>
<dbReference type="PANTHER" id="PTHR32332:SF20">
    <property type="entry name" value="2-NITROPROPANE DIOXYGENASE-LIKE PROTEIN"/>
    <property type="match status" value="1"/>
</dbReference>
<sequence>METRITKLLGSKYPMIQGGMAWIAESTLASAVSNAGAVGLIAGGSAPIDYLREQIRICKEKTQNPFGVNIMLMSPNADDLAQLVIDEKVPIVTTGAGNPGKYMEAWKNAGIKVIPVVPSVALAKRMERSGADALVAEGTESGGHIGMNTTMCLVPQVVDAVDIPVIAAGGIADGRGIAAAFMLGAEGVQLGTRFLATEECQISPKYKELVVKAKDTDNQITGFYSGSPCRGIKTKYTKKLQAMEKAACPPEDFEAMTVGSLRKAVVDGNVDEGSFLCGLIAGMVHDVKPCKEVIDEMWAEAYQLLEKHRAKLVVRCVVRFFGRQIA</sequence>
<evidence type="ECO:0000256" key="3">
    <source>
        <dbReference type="ARBA" id="ARBA00022630"/>
    </source>
</evidence>
<gene>
    <name evidence="6" type="ORF">RUMCAL_02195</name>
</gene>
<evidence type="ECO:0000256" key="4">
    <source>
        <dbReference type="ARBA" id="ARBA00022643"/>
    </source>
</evidence>
<evidence type="ECO:0000313" key="7">
    <source>
        <dbReference type="Proteomes" id="UP000016662"/>
    </source>
</evidence>
<proteinExistence type="predicted"/>
<evidence type="ECO:0000256" key="1">
    <source>
        <dbReference type="ARBA" id="ARBA00003535"/>
    </source>
</evidence>
<dbReference type="CDD" id="cd04730">
    <property type="entry name" value="NPD_like"/>
    <property type="match status" value="1"/>
</dbReference>
<dbReference type="InterPro" id="IPR004136">
    <property type="entry name" value="NMO"/>
</dbReference>
<reference evidence="6 7" key="1">
    <citation type="submission" date="2013-07" db="EMBL/GenBank/DDBJ databases">
        <authorList>
            <person name="Weinstock G."/>
            <person name="Sodergren E."/>
            <person name="Wylie T."/>
            <person name="Fulton L."/>
            <person name="Fulton R."/>
            <person name="Fronick C."/>
            <person name="O'Laughlin M."/>
            <person name="Godfrey J."/>
            <person name="Miner T."/>
            <person name="Herter B."/>
            <person name="Appelbaum E."/>
            <person name="Cordes M."/>
            <person name="Lek S."/>
            <person name="Wollam A."/>
            <person name="Pepin K.H."/>
            <person name="Palsikar V.B."/>
            <person name="Mitreva M."/>
            <person name="Wilson R.K."/>
        </authorList>
    </citation>
    <scope>NUCLEOTIDE SEQUENCE [LARGE SCALE GENOMIC DNA]</scope>
    <source>
        <strain evidence="6 7">ATCC 27760</strain>
    </source>
</reference>
<dbReference type="PATRIC" id="fig|411473.3.peg.1813"/>
<protein>
    <recommendedName>
        <fullName evidence="2">Probable nitronate monooxygenase</fullName>
    </recommendedName>
</protein>
<keyword evidence="3" id="KW-0285">Flavoprotein</keyword>
<dbReference type="RefSeq" id="WP_021683714.1">
    <property type="nucleotide sequence ID" value="NZ_KI260510.1"/>
</dbReference>
<dbReference type="EMBL" id="AWVF01000274">
    <property type="protein sequence ID" value="ERJ93770.1"/>
    <property type="molecule type" value="Genomic_DNA"/>
</dbReference>
<dbReference type="Gene3D" id="3.20.20.70">
    <property type="entry name" value="Aldolase class I"/>
    <property type="match status" value="1"/>
</dbReference>
<dbReference type="PANTHER" id="PTHR32332">
    <property type="entry name" value="2-NITROPROPANE DIOXYGENASE"/>
    <property type="match status" value="1"/>
</dbReference>
<accession>U2KNX5</accession>
<dbReference type="InterPro" id="IPR017569">
    <property type="entry name" value="Enoyl_ACP_red-II_put"/>
</dbReference>
<organism evidence="6 7">
    <name type="scientific">Ruminococcus callidus ATCC 27760</name>
    <dbReference type="NCBI Taxonomy" id="411473"/>
    <lineage>
        <taxon>Bacteria</taxon>
        <taxon>Bacillati</taxon>
        <taxon>Bacillota</taxon>
        <taxon>Clostridia</taxon>
        <taxon>Eubacteriales</taxon>
        <taxon>Oscillospiraceae</taxon>
        <taxon>Ruminococcus</taxon>
    </lineage>
</organism>
<keyword evidence="4" id="KW-0288">FMN</keyword>
<dbReference type="NCBIfam" id="TIGR03151">
    <property type="entry name" value="enACPred_II"/>
    <property type="match status" value="1"/>
</dbReference>
<evidence type="ECO:0000256" key="5">
    <source>
        <dbReference type="ARBA" id="ARBA00023002"/>
    </source>
</evidence>
<comment type="function">
    <text evidence="1">Nitronate monooxygenase that uses molecular oxygen to catalyze the oxidative denitrification of alkyl nitronates. Acts on propionate 3-nitronate (P3N), the presumed physiological substrate. Probably functions in the detoxification of P3N, a metabolic poison produced by plants and fungi as a defense mechanism.</text>
</comment>
<evidence type="ECO:0000313" key="6">
    <source>
        <dbReference type="EMBL" id="ERJ93770.1"/>
    </source>
</evidence>
<dbReference type="STRING" id="411473.RUMCAL_02195"/>
<dbReference type="GO" id="GO:0018580">
    <property type="term" value="F:nitronate monooxygenase activity"/>
    <property type="evidence" value="ECO:0007669"/>
    <property type="project" value="InterPro"/>
</dbReference>
<dbReference type="SUPFAM" id="SSF51412">
    <property type="entry name" value="Inosine monophosphate dehydrogenase (IMPDH)"/>
    <property type="match status" value="1"/>
</dbReference>
<comment type="caution">
    <text evidence="6">The sequence shown here is derived from an EMBL/GenBank/DDBJ whole genome shotgun (WGS) entry which is preliminary data.</text>
</comment>
<evidence type="ECO:0000256" key="2">
    <source>
        <dbReference type="ARBA" id="ARBA00013457"/>
    </source>
</evidence>
<dbReference type="AlphaFoldDB" id="U2KNX5"/>
<dbReference type="HOGENOM" id="CLU_038732_1_1_9"/>
<dbReference type="Pfam" id="PF03060">
    <property type="entry name" value="NMO"/>
    <property type="match status" value="2"/>
</dbReference>
<dbReference type="eggNOG" id="COG2070">
    <property type="taxonomic scope" value="Bacteria"/>
</dbReference>
<dbReference type="Proteomes" id="UP000016662">
    <property type="component" value="Unassembled WGS sequence"/>
</dbReference>
<dbReference type="InterPro" id="IPR013785">
    <property type="entry name" value="Aldolase_TIM"/>
</dbReference>